<name>A0A2T4J8J0_FUSBL</name>
<dbReference type="EMBL" id="PZKE01000009">
    <property type="protein sequence ID" value="PTE14148.1"/>
    <property type="molecule type" value="Genomic_DNA"/>
</dbReference>
<gene>
    <name evidence="1" type="ORF">C5F44_10980</name>
</gene>
<reference evidence="1 2" key="1">
    <citation type="submission" date="2018-03" db="EMBL/GenBank/DDBJ databases">
        <title>Rhodobacter blasticus.</title>
        <authorList>
            <person name="Meyer T.E."/>
            <person name="Miller S."/>
            <person name="Lodha T."/>
            <person name="Gandham S."/>
            <person name="Chintalapati S."/>
            <person name="Chintalapati V.R."/>
        </authorList>
    </citation>
    <scope>NUCLEOTIDE SEQUENCE [LARGE SCALE GENOMIC DNA]</scope>
    <source>
        <strain evidence="1 2">DSM 2131</strain>
    </source>
</reference>
<proteinExistence type="predicted"/>
<dbReference type="Proteomes" id="UP000241362">
    <property type="component" value="Unassembled WGS sequence"/>
</dbReference>
<sequence>MFMTIQIRSEDDAWEVLNGLVEGQIKIDSIDEIELGDWIKSTLYIPEQRYDSALNAYMMRGWIDAQAAIYRSYALVKHGEANGRLLTDAEKEDLELIIKVKSGSSDQEAQLMDVIKEVLIGAVDKMDPTTLAIVIVSLALIWAGQSTMRNWLNNRKEERLAESNNKTLIKALETIQTVAAGDKDKQAVIQKAIEQQPVLQALKAEADDAKQSLVRHASQTDAVVNGVSVPAGAAAALTRSSRTSSEEARKDGVYYIRKVDTTVPDGFRVHVEEMNTVESFQASVQEVMSSLEDRQIIQDAEWNKVPVSLQINAKVKKGQVLEAIILRADRYEQPETITKPRDSDADKH</sequence>
<evidence type="ECO:0000313" key="2">
    <source>
        <dbReference type="Proteomes" id="UP000241362"/>
    </source>
</evidence>
<keyword evidence="2" id="KW-1185">Reference proteome</keyword>
<protein>
    <submittedName>
        <fullName evidence="1">Uncharacterized protein</fullName>
    </submittedName>
</protein>
<dbReference type="AlphaFoldDB" id="A0A2T4J8J0"/>
<organism evidence="1 2">
    <name type="scientific">Fuscovulum blasticum DSM 2131</name>
    <dbReference type="NCBI Taxonomy" id="1188250"/>
    <lineage>
        <taxon>Bacteria</taxon>
        <taxon>Pseudomonadati</taxon>
        <taxon>Pseudomonadota</taxon>
        <taxon>Alphaproteobacteria</taxon>
        <taxon>Rhodobacterales</taxon>
        <taxon>Paracoccaceae</taxon>
        <taxon>Pseudogemmobacter</taxon>
    </lineage>
</organism>
<accession>A0A2T4J8J0</accession>
<comment type="caution">
    <text evidence="1">The sequence shown here is derived from an EMBL/GenBank/DDBJ whole genome shotgun (WGS) entry which is preliminary data.</text>
</comment>
<evidence type="ECO:0000313" key="1">
    <source>
        <dbReference type="EMBL" id="PTE14148.1"/>
    </source>
</evidence>